<keyword evidence="3" id="KW-0067">ATP-binding</keyword>
<accession>A0A7G3ULW1</accession>
<dbReference type="AlphaFoldDB" id="A0A7G3ULW1"/>
<dbReference type="EMBL" id="CP029159">
    <property type="protein sequence ID" value="QKM71377.1"/>
    <property type="molecule type" value="Genomic_DNA"/>
</dbReference>
<dbReference type="SUPFAM" id="SSF55874">
    <property type="entry name" value="ATPase domain of HSP90 chaperone/DNA topoisomerase II/histidine kinase"/>
    <property type="match status" value="1"/>
</dbReference>
<keyword evidence="1" id="KW-0418">Kinase</keyword>
<dbReference type="GO" id="GO:0005524">
    <property type="term" value="F:ATP binding"/>
    <property type="evidence" value="ECO:0007669"/>
    <property type="project" value="UniProtKB-KW"/>
</dbReference>
<dbReference type="Proteomes" id="UP000005940">
    <property type="component" value="Chromosome"/>
</dbReference>
<keyword evidence="4" id="KW-1185">Reference proteome</keyword>
<dbReference type="PANTHER" id="PTHR35526:SF3">
    <property type="entry name" value="ANTI-SIGMA-F FACTOR RSBW"/>
    <property type="match status" value="1"/>
</dbReference>
<evidence type="ECO:0000259" key="2">
    <source>
        <dbReference type="Pfam" id="PF13581"/>
    </source>
</evidence>
<gene>
    <name evidence="3" type="ORF">STSU_004710</name>
</gene>
<keyword evidence="1" id="KW-0723">Serine/threonine-protein kinase</keyword>
<keyword evidence="3" id="KW-0547">Nucleotide-binding</keyword>
<dbReference type="PANTHER" id="PTHR35526">
    <property type="entry name" value="ANTI-SIGMA-F FACTOR RSBW-RELATED"/>
    <property type="match status" value="1"/>
</dbReference>
<reference evidence="3 4" key="1">
    <citation type="journal article" date="2012" name="J. Bacteriol.">
        <title>Draft genome of Streptomyces tsukubaensis NRRL 18488, the producer of the clinically important immunosuppressant tacrolimus (FK506).</title>
        <authorList>
            <person name="Barreiro C."/>
            <person name="Prieto C."/>
            <person name="Sola-Landa A."/>
            <person name="Solera E."/>
            <person name="Martinez-Castro M."/>
            <person name="Perez-Redondo R."/>
            <person name="Garcia-Estrada C."/>
            <person name="Aparicio J.F."/>
            <person name="Fernandez-Martinez L.T."/>
            <person name="Santos-Aberturas J."/>
            <person name="Salehi-Najafabadi Z."/>
            <person name="Rodriguez-Garcia A."/>
            <person name="Tauch A."/>
            <person name="Martin J.F."/>
        </authorList>
    </citation>
    <scope>NUCLEOTIDE SEQUENCE [LARGE SCALE GENOMIC DNA]</scope>
    <source>
        <strain evidence="4">DSM 42081 / NBRC 108919 / NRRL 18488 / 9993</strain>
    </source>
</reference>
<dbReference type="InterPro" id="IPR003594">
    <property type="entry name" value="HATPase_dom"/>
</dbReference>
<dbReference type="InterPro" id="IPR050267">
    <property type="entry name" value="Anti-sigma-factor_SerPK"/>
</dbReference>
<dbReference type="GO" id="GO:0004674">
    <property type="term" value="F:protein serine/threonine kinase activity"/>
    <property type="evidence" value="ECO:0007669"/>
    <property type="project" value="UniProtKB-KW"/>
</dbReference>
<evidence type="ECO:0000256" key="1">
    <source>
        <dbReference type="ARBA" id="ARBA00022527"/>
    </source>
</evidence>
<organism evidence="3 4">
    <name type="scientific">Streptomyces tsukubensis (strain DSM 42081 / NBRC 108919 / NRRL 18488 / 9993)</name>
    <dbReference type="NCBI Taxonomy" id="1114943"/>
    <lineage>
        <taxon>Bacteria</taxon>
        <taxon>Bacillati</taxon>
        <taxon>Actinomycetota</taxon>
        <taxon>Actinomycetes</taxon>
        <taxon>Kitasatosporales</taxon>
        <taxon>Streptomycetaceae</taxon>
        <taxon>Streptomyces</taxon>
    </lineage>
</organism>
<evidence type="ECO:0000313" key="4">
    <source>
        <dbReference type="Proteomes" id="UP000005940"/>
    </source>
</evidence>
<protein>
    <submittedName>
        <fullName evidence="3">ATP-binding protein</fullName>
    </submittedName>
</protein>
<dbReference type="Pfam" id="PF13581">
    <property type="entry name" value="HATPase_c_2"/>
    <property type="match status" value="1"/>
</dbReference>
<feature type="domain" description="Histidine kinase/HSP90-like ATPase" evidence="2">
    <location>
        <begin position="24"/>
        <end position="139"/>
    </location>
</feature>
<dbReference type="Gene3D" id="3.30.565.10">
    <property type="entry name" value="Histidine kinase-like ATPase, C-terminal domain"/>
    <property type="match status" value="1"/>
</dbReference>
<keyword evidence="1" id="KW-0808">Transferase</keyword>
<name>A0A7G3ULW1_STRT9</name>
<dbReference type="CDD" id="cd16936">
    <property type="entry name" value="HATPase_RsbW-like"/>
    <property type="match status" value="1"/>
</dbReference>
<sequence length="150" mass="16491">MSTSATEFPLTVRVFSQRLICSPRGARRARVLTRDHLLGWEVPYDPAERAEHVVAELASNAVRHARVPGRGFKLGLRLDRVAGVVRVEVTDARGERLPEVPPPLVDGEGESGRGLLLVIALADRWGWEPYAPSGKTVWAEIDLKAPPTRA</sequence>
<dbReference type="InterPro" id="IPR036890">
    <property type="entry name" value="HATPase_C_sf"/>
</dbReference>
<proteinExistence type="predicted"/>
<evidence type="ECO:0000313" key="3">
    <source>
        <dbReference type="EMBL" id="QKM71377.1"/>
    </source>
</evidence>
<dbReference type="RefSeq" id="WP_040913322.1">
    <property type="nucleotide sequence ID" value="NZ_CP029159.1"/>
</dbReference>